<reference evidence="15" key="1">
    <citation type="journal article" date="2011" name="Nat. Commun.">
        <title>Effector diversification within compartments of the Leptosphaeria maculans genome affected by Repeat-Induced Point mutations.</title>
        <authorList>
            <person name="Rouxel T."/>
            <person name="Grandaubert J."/>
            <person name="Hane J.K."/>
            <person name="Hoede C."/>
            <person name="van de Wouw A.P."/>
            <person name="Couloux A."/>
            <person name="Dominguez V."/>
            <person name="Anthouard V."/>
            <person name="Bally P."/>
            <person name="Bourras S."/>
            <person name="Cozijnsen A.J."/>
            <person name="Ciuffetti L.M."/>
            <person name="Degrave A."/>
            <person name="Dilmaghani A."/>
            <person name="Duret L."/>
            <person name="Fudal I."/>
            <person name="Goodwin S.B."/>
            <person name="Gout L."/>
            <person name="Glaser N."/>
            <person name="Linglin J."/>
            <person name="Kema G.H.J."/>
            <person name="Lapalu N."/>
            <person name="Lawrence C.B."/>
            <person name="May K."/>
            <person name="Meyer M."/>
            <person name="Ollivier B."/>
            <person name="Poulain J."/>
            <person name="Schoch C.L."/>
            <person name="Simon A."/>
            <person name="Spatafora J.W."/>
            <person name="Stachowiak A."/>
            <person name="Turgeon B.G."/>
            <person name="Tyler B.M."/>
            <person name="Vincent D."/>
            <person name="Weissenbach J."/>
            <person name="Amselem J."/>
            <person name="Quesneville H."/>
            <person name="Oliver R.P."/>
            <person name="Wincker P."/>
            <person name="Balesdent M.-H."/>
            <person name="Howlett B.J."/>
        </authorList>
    </citation>
    <scope>NUCLEOTIDE SEQUENCE [LARGE SCALE GENOMIC DNA]</scope>
    <source>
        <strain evidence="15">JN3 / isolate v23.1.3 / race Av1-4-5-6-7-8</strain>
    </source>
</reference>
<evidence type="ECO:0000256" key="12">
    <source>
        <dbReference type="SAM" id="SignalP"/>
    </source>
</evidence>
<dbReference type="eggNOG" id="ENOG502R1BY">
    <property type="taxonomic scope" value="Eukaryota"/>
</dbReference>
<evidence type="ECO:0000256" key="7">
    <source>
        <dbReference type="ARBA" id="ARBA00023033"/>
    </source>
</evidence>
<evidence type="ECO:0000256" key="10">
    <source>
        <dbReference type="ARBA" id="ARBA00048881"/>
    </source>
</evidence>
<keyword evidence="12" id="KW-0732">Signal</keyword>
<evidence type="ECO:0000256" key="6">
    <source>
        <dbReference type="ARBA" id="ARBA00023008"/>
    </source>
</evidence>
<dbReference type="Proteomes" id="UP000002668">
    <property type="component" value="Genome"/>
</dbReference>
<evidence type="ECO:0000256" key="1">
    <source>
        <dbReference type="ARBA" id="ARBA00001973"/>
    </source>
</evidence>
<proteinExistence type="inferred from homology"/>
<keyword evidence="5" id="KW-0560">Oxidoreductase</keyword>
<dbReference type="InterPro" id="IPR050316">
    <property type="entry name" value="Tyrosinase/Hemocyanin"/>
</dbReference>
<feature type="signal peptide" evidence="12">
    <location>
        <begin position="1"/>
        <end position="21"/>
    </location>
</feature>
<dbReference type="VEuPathDB" id="FungiDB:LEMA_P029340.1"/>
<feature type="region of interest" description="Disordered" evidence="11">
    <location>
        <begin position="576"/>
        <end position="596"/>
    </location>
</feature>
<dbReference type="InParanoid" id="E4ZW06"/>
<accession>E4ZW06</accession>
<keyword evidence="7" id="KW-0503">Monooxygenase</keyword>
<comment type="catalytic activity">
    <reaction evidence="10">
        <text>L-tyrosine + O2 = L-dopaquinone + H2O</text>
        <dbReference type="Rhea" id="RHEA:18117"/>
        <dbReference type="ChEBI" id="CHEBI:15377"/>
        <dbReference type="ChEBI" id="CHEBI:15379"/>
        <dbReference type="ChEBI" id="CHEBI:57924"/>
        <dbReference type="ChEBI" id="CHEBI:58315"/>
        <dbReference type="EC" id="1.14.18.1"/>
    </reaction>
</comment>
<comment type="similarity">
    <text evidence="2">Belongs to the tyrosinase family.</text>
</comment>
<evidence type="ECO:0000256" key="9">
    <source>
        <dbReference type="ARBA" id="ARBA00048233"/>
    </source>
</evidence>
<dbReference type="PANTHER" id="PTHR11474:SF76">
    <property type="entry name" value="SHKT DOMAIN-CONTAINING PROTEIN"/>
    <property type="match status" value="1"/>
</dbReference>
<evidence type="ECO:0000313" key="15">
    <source>
        <dbReference type="Proteomes" id="UP000002668"/>
    </source>
</evidence>
<name>E4ZW06_LEPMJ</name>
<dbReference type="GO" id="GO:0046872">
    <property type="term" value="F:metal ion binding"/>
    <property type="evidence" value="ECO:0007669"/>
    <property type="project" value="UniProtKB-KW"/>
</dbReference>
<evidence type="ECO:0000256" key="2">
    <source>
        <dbReference type="ARBA" id="ARBA00009928"/>
    </source>
</evidence>
<dbReference type="EMBL" id="FP929127">
    <property type="protein sequence ID" value="CBX95782.1"/>
    <property type="molecule type" value="Genomic_DNA"/>
</dbReference>
<evidence type="ECO:0000256" key="3">
    <source>
        <dbReference type="ARBA" id="ARBA00011906"/>
    </source>
</evidence>
<dbReference type="Gene3D" id="1.10.1280.10">
    <property type="entry name" value="Di-copper center containing domain from catechol oxidase"/>
    <property type="match status" value="1"/>
</dbReference>
<dbReference type="AlphaFoldDB" id="E4ZW06"/>
<dbReference type="PROSITE" id="PS00497">
    <property type="entry name" value="TYROSINASE_1"/>
    <property type="match status" value="1"/>
</dbReference>
<keyword evidence="15" id="KW-1185">Reference proteome</keyword>
<protein>
    <recommendedName>
        <fullName evidence="3">tyrosinase</fullName>
        <ecNumber evidence="3">1.14.18.1</ecNumber>
    </recommendedName>
</protein>
<keyword evidence="4" id="KW-0479">Metal-binding</keyword>
<dbReference type="GO" id="GO:0042438">
    <property type="term" value="P:melanin biosynthetic process"/>
    <property type="evidence" value="ECO:0007669"/>
    <property type="project" value="UniProtKB-KW"/>
</dbReference>
<dbReference type="PRINTS" id="PR00092">
    <property type="entry name" value="TYROSINASE"/>
</dbReference>
<feature type="domain" description="Tyrosinase copper-binding" evidence="13">
    <location>
        <begin position="121"/>
        <end position="138"/>
    </location>
</feature>
<evidence type="ECO:0000256" key="11">
    <source>
        <dbReference type="SAM" id="MobiDB-lite"/>
    </source>
</evidence>
<dbReference type="HOGENOM" id="CLU_013691_3_0_1"/>
<evidence type="ECO:0000313" key="14">
    <source>
        <dbReference type="EMBL" id="CBX95782.1"/>
    </source>
</evidence>
<dbReference type="Pfam" id="PF00264">
    <property type="entry name" value="Tyrosinase"/>
    <property type="match status" value="1"/>
</dbReference>
<dbReference type="InterPro" id="IPR002227">
    <property type="entry name" value="Tyrosinase_Cu-bd"/>
</dbReference>
<dbReference type="OrthoDB" id="6132182at2759"/>
<dbReference type="InterPro" id="IPR008922">
    <property type="entry name" value="Di-copper_centre_dom_sf"/>
</dbReference>
<dbReference type="SUPFAM" id="SSF48056">
    <property type="entry name" value="Di-copper centre-containing domain"/>
    <property type="match status" value="1"/>
</dbReference>
<dbReference type="GO" id="GO:0004503">
    <property type="term" value="F:tyrosinase activity"/>
    <property type="evidence" value="ECO:0007669"/>
    <property type="project" value="UniProtKB-EC"/>
</dbReference>
<gene>
    <name evidence="14" type="ORF">LEMA_P029340.1</name>
</gene>
<dbReference type="Pfam" id="PF18132">
    <property type="entry name" value="Tyrosinase_C"/>
    <property type="match status" value="1"/>
</dbReference>
<keyword evidence="8" id="KW-0470">Melanin biosynthesis</keyword>
<feature type="compositionally biased region" description="Basic and acidic residues" evidence="11">
    <location>
        <begin position="576"/>
        <end position="588"/>
    </location>
</feature>
<dbReference type="InterPro" id="IPR041640">
    <property type="entry name" value="Tyrosinase_C"/>
</dbReference>
<evidence type="ECO:0000256" key="4">
    <source>
        <dbReference type="ARBA" id="ARBA00022723"/>
    </source>
</evidence>
<comment type="cofactor">
    <cofactor evidence="1">
        <name>Cu(2+)</name>
        <dbReference type="ChEBI" id="CHEBI:29036"/>
    </cofactor>
</comment>
<evidence type="ECO:0000256" key="8">
    <source>
        <dbReference type="ARBA" id="ARBA00023101"/>
    </source>
</evidence>
<organism evidence="15">
    <name type="scientific">Leptosphaeria maculans (strain JN3 / isolate v23.1.3 / race Av1-4-5-6-7-8)</name>
    <name type="common">Blackleg fungus</name>
    <name type="synonym">Phoma lingam</name>
    <dbReference type="NCBI Taxonomy" id="985895"/>
    <lineage>
        <taxon>Eukaryota</taxon>
        <taxon>Fungi</taxon>
        <taxon>Dikarya</taxon>
        <taxon>Ascomycota</taxon>
        <taxon>Pezizomycotina</taxon>
        <taxon>Dothideomycetes</taxon>
        <taxon>Pleosporomycetidae</taxon>
        <taxon>Pleosporales</taxon>
        <taxon>Pleosporineae</taxon>
        <taxon>Leptosphaeriaceae</taxon>
        <taxon>Plenodomus</taxon>
        <taxon>Plenodomus lingam/Leptosphaeria maculans species complex</taxon>
    </lineage>
</organism>
<dbReference type="PANTHER" id="PTHR11474">
    <property type="entry name" value="TYROSINASE FAMILY MEMBER"/>
    <property type="match status" value="1"/>
</dbReference>
<evidence type="ECO:0000259" key="13">
    <source>
        <dbReference type="PROSITE" id="PS00497"/>
    </source>
</evidence>
<sequence length="596" mass="66198">MLLPFLAPCLVFLLAVSVAVCTPYHAPASLRPRDIAGVVRGVNTTDENGHVYVRREIRDLKENHADQWNLYLLALERLQGSDQEDPYSYYGLAGIHGRPYQVWQGAPGLTHKLGAASYCPHSNELFLGWHRPYLALFEQVLHAHMQEIAATAPVKEAKRFAAAAQSFRMPYWDWGLGGAKAVVPEFFMQKSIRIVELDGVETMMRNPLYAYRFHPLVPGDFTHKWMGINETVRWPDSDNFTAPSRQEVFAQTFIEQSTSLISGIETAFRASNFSGWAKQLEDPHGWMHGIIGGGWDETQNKTKYRGHMWPLEYSAFEPLFMLHHTNVDRLWALFQALKPNVTMGTSNIGPNGNVFLENHQLVNDTTSLLPFRRANGAFWQTRDTYDTRVLGYAYPETQAWDFASTAAYRAHVTSAVATLYGSKTRALLLQSKNQVTGGLLGASLHDDDTFTDWTIEFAVAPVDVGAWTRLTPATHERATTSVGRGQKGVLAERATGQDVVRGTTGLTTHLLDQIQAGQLESLGADHVVPFLRERLVWKVLSGTGNVITGPSLSALTIQVASSKAHIPEDPGALVEYGKERKRYPEITRGKPGGGAA</sequence>
<dbReference type="OMA" id="HMWPLEY"/>
<dbReference type="EC" id="1.14.18.1" evidence="3"/>
<dbReference type="STRING" id="985895.E4ZW06"/>
<feature type="chain" id="PRO_5003193182" description="tyrosinase" evidence="12">
    <location>
        <begin position="22"/>
        <end position="596"/>
    </location>
</feature>
<evidence type="ECO:0000256" key="5">
    <source>
        <dbReference type="ARBA" id="ARBA00023002"/>
    </source>
</evidence>
<keyword evidence="6" id="KW-0186">Copper</keyword>
<comment type="catalytic activity">
    <reaction evidence="9">
        <text>2 L-dopa + O2 = 2 L-dopaquinone + 2 H2O</text>
        <dbReference type="Rhea" id="RHEA:34287"/>
        <dbReference type="ChEBI" id="CHEBI:15377"/>
        <dbReference type="ChEBI" id="CHEBI:15379"/>
        <dbReference type="ChEBI" id="CHEBI:57504"/>
        <dbReference type="ChEBI" id="CHEBI:57924"/>
        <dbReference type="EC" id="1.14.18.1"/>
    </reaction>
</comment>